<proteinExistence type="predicted"/>
<evidence type="ECO:0000313" key="3">
    <source>
        <dbReference type="Proteomes" id="UP001273505"/>
    </source>
</evidence>
<keyword evidence="3" id="KW-1185">Reference proteome</keyword>
<keyword evidence="1" id="KW-1133">Transmembrane helix</keyword>
<feature type="transmembrane region" description="Helical" evidence="1">
    <location>
        <begin position="149"/>
        <end position="172"/>
    </location>
</feature>
<sequence length="199" mass="22026">MGLHFGTLRQWHWVSSAVCLVGILLFAITGVTLNHAHQIPAQNSTVSRDGQLDLELLKSLTPPVGDSAPLPVSVRHQLKRSIDVHVPPGVQAEWYEEEIYVPMPRPGGDAWLSIDLVSGAVLYEKNTRGAVAYLNDLHKGRNTGVAWSWFIDVFAVACVIFSITGLWLLLRLQKNRPATWPAIALGLFLPLIIIILFVH</sequence>
<accession>A0ABU4RWR7</accession>
<dbReference type="InterPro" id="IPR032307">
    <property type="entry name" value="PepSY_TM-like_2"/>
</dbReference>
<organism evidence="2 3">
    <name type="scientific">Gilvimarinus gilvus</name>
    <dbReference type="NCBI Taxonomy" id="3058038"/>
    <lineage>
        <taxon>Bacteria</taxon>
        <taxon>Pseudomonadati</taxon>
        <taxon>Pseudomonadota</taxon>
        <taxon>Gammaproteobacteria</taxon>
        <taxon>Cellvibrionales</taxon>
        <taxon>Cellvibrionaceae</taxon>
        <taxon>Gilvimarinus</taxon>
    </lineage>
</organism>
<dbReference type="Pfam" id="PF16357">
    <property type="entry name" value="PepSY_TM_like_2"/>
    <property type="match status" value="1"/>
</dbReference>
<protein>
    <submittedName>
        <fullName evidence="2">PepSY-associated TM helix domain-containing protein</fullName>
    </submittedName>
</protein>
<feature type="transmembrane region" description="Helical" evidence="1">
    <location>
        <begin position="178"/>
        <end position="198"/>
    </location>
</feature>
<dbReference type="EMBL" id="JAXAFO010000011">
    <property type="protein sequence ID" value="MDX6849307.1"/>
    <property type="molecule type" value="Genomic_DNA"/>
</dbReference>
<keyword evidence="1" id="KW-0472">Membrane</keyword>
<reference evidence="2 3" key="1">
    <citation type="submission" date="2023-11" db="EMBL/GenBank/DDBJ databases">
        <title>Gilvimarinus fulvus sp. nov., isolated from the surface of Kelp.</title>
        <authorList>
            <person name="Sun Y.Y."/>
            <person name="Gong Y."/>
            <person name="Du Z.J."/>
        </authorList>
    </citation>
    <scope>NUCLEOTIDE SEQUENCE [LARGE SCALE GENOMIC DNA]</scope>
    <source>
        <strain evidence="2 3">SDUM040013</strain>
    </source>
</reference>
<dbReference type="PANTHER" id="PTHR40115">
    <property type="entry name" value="INNER MEMBRANE PROTEIN WITH PEPSY TM HELIX"/>
    <property type="match status" value="1"/>
</dbReference>
<name>A0ABU4RWR7_9GAMM</name>
<dbReference type="PANTHER" id="PTHR40115:SF1">
    <property type="entry name" value="INNER MEMBRANE PROTEIN WITH PEPSY TM HELIX"/>
    <property type="match status" value="1"/>
</dbReference>
<evidence type="ECO:0000313" key="2">
    <source>
        <dbReference type="EMBL" id="MDX6849307.1"/>
    </source>
</evidence>
<gene>
    <name evidence="2" type="ORF">SCD92_08040</name>
</gene>
<dbReference type="RefSeq" id="WP_302721893.1">
    <property type="nucleotide sequence ID" value="NZ_JAULRU010000418.1"/>
</dbReference>
<dbReference type="Proteomes" id="UP001273505">
    <property type="component" value="Unassembled WGS sequence"/>
</dbReference>
<evidence type="ECO:0000256" key="1">
    <source>
        <dbReference type="SAM" id="Phobius"/>
    </source>
</evidence>
<keyword evidence="1" id="KW-0812">Transmembrane</keyword>
<comment type="caution">
    <text evidence="2">The sequence shown here is derived from an EMBL/GenBank/DDBJ whole genome shotgun (WGS) entry which is preliminary data.</text>
</comment>
<feature type="transmembrane region" description="Helical" evidence="1">
    <location>
        <begin position="12"/>
        <end position="33"/>
    </location>
</feature>